<dbReference type="PROSITE" id="PS00092">
    <property type="entry name" value="N6_MTASE"/>
    <property type="match status" value="1"/>
</dbReference>
<dbReference type="InterPro" id="IPR002941">
    <property type="entry name" value="DNA_methylase_N4/N6"/>
</dbReference>
<dbReference type="SUPFAM" id="SSF53335">
    <property type="entry name" value="S-adenosyl-L-methionine-dependent methyltransferases"/>
    <property type="match status" value="1"/>
</dbReference>
<dbReference type="PANTHER" id="PTHR13370:SF24">
    <property type="entry name" value="TYPE III RESTRICTION-MODIFICATION ENZYME STYLTI MOD SUBUNIT"/>
    <property type="match status" value="1"/>
</dbReference>
<comment type="caution">
    <text evidence="6">The sequence shown here is derived from an EMBL/GenBank/DDBJ whole genome shotgun (WGS) entry which is preliminary data.</text>
</comment>
<evidence type="ECO:0000256" key="2">
    <source>
        <dbReference type="ARBA" id="ARBA00022603"/>
    </source>
</evidence>
<evidence type="ECO:0000256" key="1">
    <source>
        <dbReference type="ARBA" id="ARBA00006594"/>
    </source>
</evidence>
<evidence type="ECO:0000259" key="5">
    <source>
        <dbReference type="Pfam" id="PF01555"/>
    </source>
</evidence>
<dbReference type="Gene3D" id="3.40.50.150">
    <property type="entry name" value="Vaccinia Virus protein VP39"/>
    <property type="match status" value="1"/>
</dbReference>
<dbReference type="AlphaFoldDB" id="A0A246BC97"/>
<evidence type="ECO:0000256" key="3">
    <source>
        <dbReference type="ARBA" id="ARBA00022679"/>
    </source>
</evidence>
<dbReference type="GO" id="GO:0032259">
    <property type="term" value="P:methylation"/>
    <property type="evidence" value="ECO:0007669"/>
    <property type="project" value="UniProtKB-KW"/>
</dbReference>
<feature type="domain" description="DNA methylase N-4/N-6" evidence="5">
    <location>
        <begin position="23"/>
        <end position="269"/>
    </location>
</feature>
<evidence type="ECO:0000313" key="7">
    <source>
        <dbReference type="Proteomes" id="UP000197587"/>
    </source>
</evidence>
<evidence type="ECO:0000256" key="4">
    <source>
        <dbReference type="RuleBase" id="RU362026"/>
    </source>
</evidence>
<name>A0A246BC97_9FLAO</name>
<dbReference type="EC" id="2.1.1.-" evidence="4"/>
<dbReference type="RefSeq" id="WP_088263490.1">
    <property type="nucleotide sequence ID" value="NZ_JASZ02000002.1"/>
</dbReference>
<dbReference type="InterPro" id="IPR002052">
    <property type="entry name" value="DNA_methylase_N6_adenine_CS"/>
</dbReference>
<dbReference type="EMBL" id="JASZ02000002">
    <property type="protein sequence ID" value="OWK99295.1"/>
    <property type="molecule type" value="Genomic_DNA"/>
</dbReference>
<dbReference type="PRINTS" id="PR00508">
    <property type="entry name" value="S21N4MTFRASE"/>
</dbReference>
<gene>
    <name evidence="6" type="ORF">AP75_02065</name>
</gene>
<keyword evidence="2 6" id="KW-0489">Methyltransferase</keyword>
<dbReference type="CDD" id="cd02440">
    <property type="entry name" value="AdoMet_MTases"/>
    <property type="match status" value="1"/>
</dbReference>
<sequence>MEINKIIHGNCVEKLKEIEANKVDLIYFDPPFFTQRKHSLTNKDNSKTYEFDDKYNSIEEYLAVIENVLEQSKRVLKNTGSVFLHCDKTASHNIRIVMDKVFGRDNFQSEIIWSYKRWSNAKKGLLNAHQVIFFYSKTQDFKFNTLYTDYSATTNLDQILQDRERNENGKSVYKRDENGNPVLGKEKKGVPLSDVWEIPYLNPKAKERTGYPTQKPVLLLNQILSIATEEGDLVLDPFCGSGTTCVSAKSLKRNFIGIDVSVDAVELANSRLEEMIISSSNLLSKGTNEYFEKTDKELAILQNINAFPVQRNSGIDGFLKEHCDGMPVPVKIQTEHESIEDAIEKLEKATYGKDYKMKILIQTKETGISRLFGFETEVTILKSLELQTKELTRKNNERLTRVTVAQLHIFSNFQSKTIKNGLL</sequence>
<evidence type="ECO:0000313" key="6">
    <source>
        <dbReference type="EMBL" id="OWK99295.1"/>
    </source>
</evidence>
<accession>A0A246BC97</accession>
<dbReference type="InterPro" id="IPR029063">
    <property type="entry name" value="SAM-dependent_MTases_sf"/>
</dbReference>
<keyword evidence="7" id="KW-1185">Reference proteome</keyword>
<organism evidence="6 7">
    <name type="scientific">Kaistella haifensis DSM 19056</name>
    <dbReference type="NCBI Taxonomy" id="1450526"/>
    <lineage>
        <taxon>Bacteria</taxon>
        <taxon>Pseudomonadati</taxon>
        <taxon>Bacteroidota</taxon>
        <taxon>Flavobacteriia</taxon>
        <taxon>Flavobacteriales</taxon>
        <taxon>Weeksellaceae</taxon>
        <taxon>Chryseobacterium group</taxon>
        <taxon>Kaistella</taxon>
    </lineage>
</organism>
<dbReference type="GO" id="GO:0008170">
    <property type="term" value="F:N-methyltransferase activity"/>
    <property type="evidence" value="ECO:0007669"/>
    <property type="project" value="InterPro"/>
</dbReference>
<dbReference type="GO" id="GO:0003677">
    <property type="term" value="F:DNA binding"/>
    <property type="evidence" value="ECO:0007669"/>
    <property type="project" value="InterPro"/>
</dbReference>
<protein>
    <recommendedName>
        <fullName evidence="4">Methyltransferase</fullName>
        <ecNumber evidence="4">2.1.1.-</ecNumber>
    </recommendedName>
</protein>
<dbReference type="PANTHER" id="PTHR13370">
    <property type="entry name" value="RNA METHYLASE-RELATED"/>
    <property type="match status" value="1"/>
</dbReference>
<proteinExistence type="inferred from homology"/>
<dbReference type="FunFam" id="3.40.50.150:FF:000347">
    <property type="entry name" value="Methyltransferase"/>
    <property type="match status" value="1"/>
</dbReference>
<comment type="similarity">
    <text evidence="1 4">Belongs to the N(4)/N(6)-methyltransferase family.</text>
</comment>
<dbReference type="InterPro" id="IPR001091">
    <property type="entry name" value="RM_Methyltransferase"/>
</dbReference>
<dbReference type="Pfam" id="PF01555">
    <property type="entry name" value="N6_N4_Mtase"/>
    <property type="match status" value="1"/>
</dbReference>
<dbReference type="GO" id="GO:0005737">
    <property type="term" value="C:cytoplasm"/>
    <property type="evidence" value="ECO:0007669"/>
    <property type="project" value="TreeGrafter"/>
</dbReference>
<keyword evidence="3 6" id="KW-0808">Transferase</keyword>
<dbReference type="Proteomes" id="UP000197587">
    <property type="component" value="Unassembled WGS sequence"/>
</dbReference>
<reference evidence="6 7" key="1">
    <citation type="submission" date="2017-05" db="EMBL/GenBank/DDBJ databases">
        <title>Genome of Chryseobacterium haifense.</title>
        <authorList>
            <person name="Newman J.D."/>
        </authorList>
    </citation>
    <scope>NUCLEOTIDE SEQUENCE [LARGE SCALE GENOMIC DNA]</scope>
    <source>
        <strain evidence="6 7">DSM 19056</strain>
    </source>
</reference>